<keyword evidence="3 5" id="KW-0697">Rotamase</keyword>
<dbReference type="Pfam" id="PF00160">
    <property type="entry name" value="Pro_isomerase"/>
    <property type="match status" value="1"/>
</dbReference>
<dbReference type="PROSITE" id="PS00170">
    <property type="entry name" value="CSA_PPIASE_1"/>
    <property type="match status" value="1"/>
</dbReference>
<evidence type="ECO:0000256" key="4">
    <source>
        <dbReference type="ARBA" id="ARBA00023235"/>
    </source>
</evidence>
<evidence type="ECO:0000259" key="6">
    <source>
        <dbReference type="PROSITE" id="PS50072"/>
    </source>
</evidence>
<dbReference type="EMBL" id="SNWX01000006">
    <property type="protein sequence ID" value="TDO92208.1"/>
    <property type="molecule type" value="Genomic_DNA"/>
</dbReference>
<dbReference type="EC" id="5.2.1.8" evidence="5"/>
<comment type="catalytic activity">
    <reaction evidence="5">
        <text>[protein]-peptidylproline (omega=180) = [protein]-peptidylproline (omega=0)</text>
        <dbReference type="Rhea" id="RHEA:16237"/>
        <dbReference type="Rhea" id="RHEA-COMP:10747"/>
        <dbReference type="Rhea" id="RHEA-COMP:10748"/>
        <dbReference type="ChEBI" id="CHEBI:83833"/>
        <dbReference type="ChEBI" id="CHEBI:83834"/>
        <dbReference type="EC" id="5.2.1.8"/>
    </reaction>
</comment>
<reference evidence="7 8" key="1">
    <citation type="submission" date="2019-03" db="EMBL/GenBank/DDBJ databases">
        <title>Subsurface microbial communities from deep shales in Ohio and West Virginia, USA.</title>
        <authorList>
            <person name="Wrighton K."/>
        </authorList>
    </citation>
    <scope>NUCLEOTIDE SEQUENCE [LARGE SCALE GENOMIC DNA]</scope>
    <source>
        <strain evidence="7 8">MA284_T2</strain>
    </source>
</reference>
<dbReference type="OrthoDB" id="9807797at2"/>
<gene>
    <name evidence="7" type="ORF">DFR79_10610</name>
</gene>
<protein>
    <recommendedName>
        <fullName evidence="5">Peptidyl-prolyl cis-trans isomerase</fullName>
        <shortName evidence="5">PPIase</shortName>
        <ecNumber evidence="5">5.2.1.8</ecNumber>
    </recommendedName>
</protein>
<dbReference type="PIRSF" id="PIRSF001467">
    <property type="entry name" value="Peptidylpro_ismrse"/>
    <property type="match status" value="1"/>
</dbReference>
<dbReference type="InterPro" id="IPR029000">
    <property type="entry name" value="Cyclophilin-like_dom_sf"/>
</dbReference>
<proteinExistence type="inferred from homology"/>
<organism evidence="7 8">
    <name type="scientific">Halanaerobium saccharolyticum</name>
    <dbReference type="NCBI Taxonomy" id="43595"/>
    <lineage>
        <taxon>Bacteria</taxon>
        <taxon>Bacillati</taxon>
        <taxon>Bacillota</taxon>
        <taxon>Clostridia</taxon>
        <taxon>Halanaerobiales</taxon>
        <taxon>Halanaerobiaceae</taxon>
        <taxon>Halanaerobium</taxon>
    </lineage>
</organism>
<dbReference type="PROSITE" id="PS50072">
    <property type="entry name" value="CSA_PPIASE_2"/>
    <property type="match status" value="1"/>
</dbReference>
<evidence type="ECO:0000256" key="5">
    <source>
        <dbReference type="RuleBase" id="RU363019"/>
    </source>
</evidence>
<dbReference type="GO" id="GO:0003755">
    <property type="term" value="F:peptidyl-prolyl cis-trans isomerase activity"/>
    <property type="evidence" value="ECO:0007669"/>
    <property type="project" value="UniProtKB-UniRule"/>
</dbReference>
<evidence type="ECO:0000256" key="2">
    <source>
        <dbReference type="ARBA" id="ARBA00007365"/>
    </source>
</evidence>
<dbReference type="AlphaFoldDB" id="A0A4R6LU32"/>
<accession>A0A4R6LU32</accession>
<feature type="domain" description="PPIase cyclophilin-type" evidence="6">
    <location>
        <begin position="4"/>
        <end position="160"/>
    </location>
</feature>
<dbReference type="RefSeq" id="WP_133514459.1">
    <property type="nucleotide sequence ID" value="NZ_SNWX01000006.1"/>
</dbReference>
<keyword evidence="4 5" id="KW-0413">Isomerase</keyword>
<dbReference type="InterPro" id="IPR024936">
    <property type="entry name" value="Cyclophilin-type_PPIase"/>
</dbReference>
<dbReference type="InterPro" id="IPR020892">
    <property type="entry name" value="Cyclophilin-type_PPIase_CS"/>
</dbReference>
<comment type="function">
    <text evidence="1 5">PPIases accelerate the folding of proteins. It catalyzes the cis-trans isomerization of proline imidic peptide bonds in oligopeptides.</text>
</comment>
<dbReference type="CDD" id="cd00317">
    <property type="entry name" value="cyclophilin"/>
    <property type="match status" value="1"/>
</dbReference>
<dbReference type="SUPFAM" id="SSF50891">
    <property type="entry name" value="Cyclophilin-like"/>
    <property type="match status" value="1"/>
</dbReference>
<evidence type="ECO:0000313" key="8">
    <source>
        <dbReference type="Proteomes" id="UP000295064"/>
    </source>
</evidence>
<evidence type="ECO:0000313" key="7">
    <source>
        <dbReference type="EMBL" id="TDO92208.1"/>
    </source>
</evidence>
<dbReference type="Gene3D" id="2.40.100.10">
    <property type="entry name" value="Cyclophilin-like"/>
    <property type="match status" value="1"/>
</dbReference>
<dbReference type="PANTHER" id="PTHR45625">
    <property type="entry name" value="PEPTIDYL-PROLYL CIS-TRANS ISOMERASE-RELATED"/>
    <property type="match status" value="1"/>
</dbReference>
<dbReference type="PANTHER" id="PTHR45625:SF4">
    <property type="entry name" value="PEPTIDYLPROLYL ISOMERASE DOMAIN AND WD REPEAT-CONTAINING PROTEIN 1"/>
    <property type="match status" value="1"/>
</dbReference>
<sequence length="173" mass="19287">MAKNPEITIKMENGEEIKIELYPEIAPNTVRNFIELVEDEYYDGLKFHRVIKGFMIQGGCPDGTGIGNPGYSIRGEFTENGYDNDLSHKRGVISMARSSHPDSAGSQFFIVHRDAPHLDGKYAAFGEVIEGMDFVDQIAEVETGASDMPREDQIMESMEVETSGEEYQAAEKL</sequence>
<evidence type="ECO:0000256" key="3">
    <source>
        <dbReference type="ARBA" id="ARBA00023110"/>
    </source>
</evidence>
<dbReference type="GO" id="GO:0006457">
    <property type="term" value="P:protein folding"/>
    <property type="evidence" value="ECO:0007669"/>
    <property type="project" value="InterPro"/>
</dbReference>
<comment type="similarity">
    <text evidence="2 5">Belongs to the cyclophilin-type PPIase family.</text>
</comment>
<comment type="caution">
    <text evidence="7">The sequence shown here is derived from an EMBL/GenBank/DDBJ whole genome shotgun (WGS) entry which is preliminary data.</text>
</comment>
<evidence type="ECO:0000256" key="1">
    <source>
        <dbReference type="ARBA" id="ARBA00002388"/>
    </source>
</evidence>
<dbReference type="InterPro" id="IPR002130">
    <property type="entry name" value="Cyclophilin-type_PPIase_dom"/>
</dbReference>
<dbReference type="Proteomes" id="UP000295064">
    <property type="component" value="Unassembled WGS sequence"/>
</dbReference>
<dbReference type="InterPro" id="IPR044666">
    <property type="entry name" value="Cyclophilin_A-like"/>
</dbReference>
<dbReference type="PRINTS" id="PR00153">
    <property type="entry name" value="CSAPPISMRASE"/>
</dbReference>
<name>A0A4R6LU32_9FIRM</name>